<gene>
    <name evidence="1" type="ordered locus">At2g47844</name>
    <name evidence="3" type="ORF">AN1_LOCUS11314</name>
    <name evidence="2" type="ORF">C24_LOCUS11150</name>
</gene>
<sequence>MTDVSPLSDQTTLLPELASEVRKLSVCHMLATRALSPPKDLTVILVGN</sequence>
<evidence type="ECO:0000313" key="2">
    <source>
        <dbReference type="EMBL" id="CAA0377580.1"/>
    </source>
</evidence>
<dbReference type="GeneID" id="6241389"/>
<dbReference type="EMBL" id="CACRSJ010000105">
    <property type="protein sequence ID" value="VYS55860.1"/>
    <property type="molecule type" value="Genomic_DNA"/>
</dbReference>
<dbReference type="RefSeq" id="NP_001118543.1">
    <property type="nucleotide sequence ID" value="NM_001125071.2"/>
</dbReference>
<accession>A0A654F428</accession>
<evidence type="ECO:0000313" key="1">
    <source>
        <dbReference type="Araport" id="AT2G47844"/>
    </source>
</evidence>
<dbReference type="ExpressionAtlas" id="A0A654F428">
    <property type="expression patterns" value="baseline and differential"/>
</dbReference>
<dbReference type="Araport" id="AT2G47844"/>
<organism evidence="3 4">
    <name type="scientific">Arabidopsis thaliana</name>
    <name type="common">Mouse-ear cress</name>
    <dbReference type="NCBI Taxonomy" id="3702"/>
    <lineage>
        <taxon>Eukaryota</taxon>
        <taxon>Viridiplantae</taxon>
        <taxon>Streptophyta</taxon>
        <taxon>Embryophyta</taxon>
        <taxon>Tracheophyta</taxon>
        <taxon>Spermatophyta</taxon>
        <taxon>Magnoliopsida</taxon>
        <taxon>eudicotyledons</taxon>
        <taxon>Gunneridae</taxon>
        <taxon>Pentapetalae</taxon>
        <taxon>rosids</taxon>
        <taxon>malvids</taxon>
        <taxon>Brassicales</taxon>
        <taxon>Brassicaceae</taxon>
        <taxon>Camelineae</taxon>
        <taxon>Arabidopsis</taxon>
    </lineage>
</organism>
<name>A0A654F428_ARATH</name>
<dbReference type="EMBL" id="CACSHJ010000088">
    <property type="protein sequence ID" value="CAA0377580.1"/>
    <property type="molecule type" value="Genomic_DNA"/>
</dbReference>
<protein>
    <submittedName>
        <fullName evidence="3">Uncharacterized protein</fullName>
    </submittedName>
</protein>
<evidence type="ECO:0000313" key="3">
    <source>
        <dbReference type="EMBL" id="VYS55860.1"/>
    </source>
</evidence>
<dbReference type="SMR" id="A0A654F428"/>
<proteinExistence type="predicted"/>
<dbReference type="Proteomes" id="UP000426265">
    <property type="component" value="Unassembled WGS sequence"/>
</dbReference>
<dbReference type="AlphaFoldDB" id="A0A654F428"/>
<evidence type="ECO:0000313" key="5">
    <source>
        <dbReference type="Proteomes" id="UP000434276"/>
    </source>
</evidence>
<reference evidence="3 4" key="1">
    <citation type="submission" date="2019-11" db="EMBL/GenBank/DDBJ databases">
        <authorList>
            <person name="Jiao W.-B."/>
            <person name="Schneeberger K."/>
        </authorList>
    </citation>
    <scope>NUCLEOTIDE SEQUENCE [LARGE SCALE GENOMIC DNA]</scope>
    <source>
        <strain evidence="4">cv. An-1</strain>
        <strain evidence="5">cv. C24</strain>
    </source>
</reference>
<dbReference type="KEGG" id="ath:AT2G47844"/>
<dbReference type="Proteomes" id="UP000434276">
    <property type="component" value="Unassembled WGS sequence"/>
</dbReference>
<evidence type="ECO:0000313" key="4">
    <source>
        <dbReference type="Proteomes" id="UP000426265"/>
    </source>
</evidence>